<keyword evidence="2" id="KW-1185">Reference proteome</keyword>
<dbReference type="AlphaFoldDB" id="A0A4C1UD01"/>
<dbReference type="Proteomes" id="UP000299102">
    <property type="component" value="Unassembled WGS sequence"/>
</dbReference>
<sequence>MLLAQRECAVLDAPSTAAAGWLIFFCGTRQKGAIFFSVCRRHSTALKYAKTAVNNRFKKACGLERHSKFFK</sequence>
<comment type="caution">
    <text evidence="1">The sequence shown here is derived from an EMBL/GenBank/DDBJ whole genome shotgun (WGS) entry which is preliminary data.</text>
</comment>
<name>A0A4C1UD01_EUMVA</name>
<evidence type="ECO:0000313" key="1">
    <source>
        <dbReference type="EMBL" id="GBP24229.1"/>
    </source>
</evidence>
<accession>A0A4C1UD01</accession>
<proteinExistence type="predicted"/>
<protein>
    <submittedName>
        <fullName evidence="1">Uncharacterized protein</fullName>
    </submittedName>
</protein>
<gene>
    <name evidence="1" type="ORF">EVAR_80082_1</name>
</gene>
<reference evidence="1 2" key="1">
    <citation type="journal article" date="2019" name="Commun. Biol.">
        <title>The bagworm genome reveals a unique fibroin gene that provides high tensile strength.</title>
        <authorList>
            <person name="Kono N."/>
            <person name="Nakamura H."/>
            <person name="Ohtoshi R."/>
            <person name="Tomita M."/>
            <person name="Numata K."/>
            <person name="Arakawa K."/>
        </authorList>
    </citation>
    <scope>NUCLEOTIDE SEQUENCE [LARGE SCALE GENOMIC DNA]</scope>
</reference>
<dbReference type="EMBL" id="BGZK01000159">
    <property type="protein sequence ID" value="GBP24229.1"/>
    <property type="molecule type" value="Genomic_DNA"/>
</dbReference>
<organism evidence="1 2">
    <name type="scientific">Eumeta variegata</name>
    <name type="common">Bagworm moth</name>
    <name type="synonym">Eumeta japonica</name>
    <dbReference type="NCBI Taxonomy" id="151549"/>
    <lineage>
        <taxon>Eukaryota</taxon>
        <taxon>Metazoa</taxon>
        <taxon>Ecdysozoa</taxon>
        <taxon>Arthropoda</taxon>
        <taxon>Hexapoda</taxon>
        <taxon>Insecta</taxon>
        <taxon>Pterygota</taxon>
        <taxon>Neoptera</taxon>
        <taxon>Endopterygota</taxon>
        <taxon>Lepidoptera</taxon>
        <taxon>Glossata</taxon>
        <taxon>Ditrysia</taxon>
        <taxon>Tineoidea</taxon>
        <taxon>Psychidae</taxon>
        <taxon>Oiketicinae</taxon>
        <taxon>Eumeta</taxon>
    </lineage>
</organism>
<evidence type="ECO:0000313" key="2">
    <source>
        <dbReference type="Proteomes" id="UP000299102"/>
    </source>
</evidence>